<dbReference type="EMBL" id="JACDQQ010000884">
    <property type="protein sequence ID" value="MBA0085150.1"/>
    <property type="molecule type" value="Genomic_DNA"/>
</dbReference>
<gene>
    <name evidence="1" type="ORF">HRJ53_09145</name>
</gene>
<name>A0A7V8NQ52_9BACT</name>
<reference evidence="1" key="1">
    <citation type="submission" date="2020-06" db="EMBL/GenBank/DDBJ databases">
        <title>Legume-microbial interactions unlock mineral nutrients during tropical forest succession.</title>
        <authorList>
            <person name="Epihov D.Z."/>
        </authorList>
    </citation>
    <scope>NUCLEOTIDE SEQUENCE [LARGE SCALE GENOMIC DNA]</scope>
    <source>
        <strain evidence="1">Pan2503</strain>
    </source>
</reference>
<protein>
    <submittedName>
        <fullName evidence="1">Uncharacterized protein</fullName>
    </submittedName>
</protein>
<proteinExistence type="predicted"/>
<accession>A0A7V8NQ52</accession>
<sequence length="328" mass="35172">MPIHNEMFGKLQLRFPEQILIVLCAFLLAAADCFAQESIPKPEQSAASAAVAASTPEGPGNALSRALAAACSQSQPEFTRYLTVRNRDSFSRMTAAARVELMKRFVLLDEPGKPAVSANPAGRPIVRCETPGGTTEMQIGGADVRDNVAFLPLELRDVRDSTGASARQINMGLVREEGQWKLLSLGVLLLDLPALEVEWDESEIEATEKDALQSLKTIAAAIETYRGRYLRLPESLENLASPQHGTPGIHAAGLLDADLAKGTKNGYAFRYVIAGGSDVGAPAKYALSATPLHYAQTGRRSFFRDSKGVVRAADHRGAVGSEGDPKVE</sequence>
<organism evidence="1 2">
    <name type="scientific">Candidatus Acidiferrum panamense</name>
    <dbReference type="NCBI Taxonomy" id="2741543"/>
    <lineage>
        <taxon>Bacteria</taxon>
        <taxon>Pseudomonadati</taxon>
        <taxon>Acidobacteriota</taxon>
        <taxon>Terriglobia</taxon>
        <taxon>Candidatus Acidiferrales</taxon>
        <taxon>Candidatus Acidiferrum</taxon>
    </lineage>
</organism>
<dbReference type="AlphaFoldDB" id="A0A7V8NQ52"/>
<evidence type="ECO:0000313" key="2">
    <source>
        <dbReference type="Proteomes" id="UP000567293"/>
    </source>
</evidence>
<dbReference type="Proteomes" id="UP000567293">
    <property type="component" value="Unassembled WGS sequence"/>
</dbReference>
<comment type="caution">
    <text evidence="1">The sequence shown here is derived from an EMBL/GenBank/DDBJ whole genome shotgun (WGS) entry which is preliminary data.</text>
</comment>
<keyword evidence="2" id="KW-1185">Reference proteome</keyword>
<evidence type="ECO:0000313" key="1">
    <source>
        <dbReference type="EMBL" id="MBA0085150.1"/>
    </source>
</evidence>